<dbReference type="EMBL" id="LN890986">
    <property type="protein sequence ID" value="CUS12702.1"/>
    <property type="molecule type" value="Genomic_DNA"/>
</dbReference>
<organism evidence="11 12">
    <name type="scientific">Tuber aestivum</name>
    <name type="common">summer truffle</name>
    <dbReference type="NCBI Taxonomy" id="59557"/>
    <lineage>
        <taxon>Eukaryota</taxon>
        <taxon>Fungi</taxon>
        <taxon>Dikarya</taxon>
        <taxon>Ascomycota</taxon>
        <taxon>Pezizomycotina</taxon>
        <taxon>Pezizomycetes</taxon>
        <taxon>Pezizales</taxon>
        <taxon>Tuberaceae</taxon>
        <taxon>Tuber</taxon>
    </lineage>
</organism>
<evidence type="ECO:0000256" key="9">
    <source>
        <dbReference type="SAM" id="MobiDB-lite"/>
    </source>
</evidence>
<name>A0A292PYN0_9PEZI</name>
<comment type="cofactor">
    <cofactor evidence="8">
        <name>Zn(2+)</name>
        <dbReference type="ChEBI" id="CHEBI:29105"/>
    </cofactor>
</comment>
<dbReference type="Proteomes" id="UP001412239">
    <property type="component" value="Unassembled WGS sequence"/>
</dbReference>
<feature type="region of interest" description="Disordered" evidence="9">
    <location>
        <begin position="315"/>
        <end position="334"/>
    </location>
</feature>
<dbReference type="PANTHER" id="PTHR46187:SF3">
    <property type="entry name" value="ALKALINE CERAMIDASE 3"/>
    <property type="match status" value="1"/>
</dbReference>
<evidence type="ECO:0000256" key="1">
    <source>
        <dbReference type="ARBA" id="ARBA00004141"/>
    </source>
</evidence>
<evidence type="ECO:0000256" key="10">
    <source>
        <dbReference type="SAM" id="Phobius"/>
    </source>
</evidence>
<keyword evidence="7" id="KW-0479">Metal-binding</keyword>
<sequence>MWMWSIPYGPEKAHRWGPETATLKYSPLSFFPSPHCCTWWVIAWWVIDNCRFSWCEEDYYLTTYCAEIVNTLTNGMFIYLGWKGLRNCISEGHDRIFLITFLGYLLVGCGSFLFHATLWYSMQLVDELSMIYTTCLMCWATFGYGHTTTIQTLLGLFLLTIAGSITLIYHHLQDPFFHQNAYALLTTIVLCRSWYLMETRLRSTQSATVTQMWSMIRYGLSFFLGGFLLWNADNAYCSQLRLARREVGMPWGWLLEGHGWWHLLTGWGAYYYIVYGIWLRSCLDGRQGEYVCDWNRVWSLPVVRRRRKGLGVNGKTNGVGNRVSGPNGEVMKKA</sequence>
<feature type="binding site" evidence="7">
    <location>
        <position position="67"/>
    </location>
    <ligand>
        <name>Ca(2+)</name>
        <dbReference type="ChEBI" id="CHEBI:29108"/>
    </ligand>
</feature>
<keyword evidence="8" id="KW-0862">Zinc</keyword>
<dbReference type="AlphaFoldDB" id="A0A292PYN0"/>
<evidence type="ECO:0000256" key="6">
    <source>
        <dbReference type="ARBA" id="ARBA00023136"/>
    </source>
</evidence>
<feature type="binding site" evidence="7">
    <location>
        <position position="56"/>
    </location>
    <ligand>
        <name>Ca(2+)</name>
        <dbReference type="ChEBI" id="CHEBI:29108"/>
    </ligand>
</feature>
<evidence type="ECO:0000256" key="4">
    <source>
        <dbReference type="ARBA" id="ARBA00022801"/>
    </source>
</evidence>
<comment type="subcellular location">
    <subcellularLocation>
        <location evidence="1">Membrane</location>
        <topology evidence="1">Multi-pass membrane protein</topology>
    </subcellularLocation>
</comment>
<evidence type="ECO:0000256" key="3">
    <source>
        <dbReference type="ARBA" id="ARBA00022692"/>
    </source>
</evidence>
<dbReference type="GO" id="GO:0016811">
    <property type="term" value="F:hydrolase activity, acting on carbon-nitrogen (but not peptide) bonds, in linear amides"/>
    <property type="evidence" value="ECO:0007669"/>
    <property type="project" value="InterPro"/>
</dbReference>
<evidence type="ECO:0000313" key="11">
    <source>
        <dbReference type="EMBL" id="CUS12702.1"/>
    </source>
</evidence>
<dbReference type="Pfam" id="PF05875">
    <property type="entry name" value="Ceramidase"/>
    <property type="match status" value="1"/>
</dbReference>
<keyword evidence="7" id="KW-0106">Calcium</keyword>
<accession>A0A292PYN0</accession>
<feature type="transmembrane region" description="Helical" evidence="10">
    <location>
        <begin position="259"/>
        <end position="278"/>
    </location>
</feature>
<keyword evidence="5 10" id="KW-1133">Transmembrane helix</keyword>
<feature type="transmembrane region" description="Helical" evidence="10">
    <location>
        <begin position="215"/>
        <end position="232"/>
    </location>
</feature>
<proteinExistence type="inferred from homology"/>
<keyword evidence="3 10" id="KW-0812">Transmembrane</keyword>
<feature type="transmembrane region" description="Helical" evidence="10">
    <location>
        <begin position="128"/>
        <end position="145"/>
    </location>
</feature>
<evidence type="ECO:0000313" key="12">
    <source>
        <dbReference type="Proteomes" id="UP001412239"/>
    </source>
</evidence>
<dbReference type="GO" id="GO:0005789">
    <property type="term" value="C:endoplasmic reticulum membrane"/>
    <property type="evidence" value="ECO:0007669"/>
    <property type="project" value="TreeGrafter"/>
</dbReference>
<feature type="binding site" evidence="8">
    <location>
        <position position="258"/>
    </location>
    <ligand>
        <name>Zn(2+)</name>
        <dbReference type="ChEBI" id="CHEBI:29105"/>
        <note>catalytic</note>
    </ligand>
</feature>
<dbReference type="GO" id="GO:0046513">
    <property type="term" value="P:ceramide biosynthetic process"/>
    <property type="evidence" value="ECO:0007669"/>
    <property type="project" value="TreeGrafter"/>
</dbReference>
<feature type="transmembrane region" description="Helical" evidence="10">
    <location>
        <begin position="176"/>
        <end position="195"/>
    </location>
</feature>
<gene>
    <name evidence="11" type="ORF">GSTUAT00003195001</name>
</gene>
<dbReference type="GO" id="GO:0046872">
    <property type="term" value="F:metal ion binding"/>
    <property type="evidence" value="ECO:0007669"/>
    <property type="project" value="UniProtKB-KW"/>
</dbReference>
<keyword evidence="4" id="KW-0378">Hydrolase</keyword>
<dbReference type="PANTHER" id="PTHR46187">
    <property type="entry name" value="ALKALINE CERAMIDASE 3"/>
    <property type="match status" value="1"/>
</dbReference>
<evidence type="ECO:0008006" key="13">
    <source>
        <dbReference type="Google" id="ProtNLM"/>
    </source>
</evidence>
<comment type="similarity">
    <text evidence="2">Belongs to the alkaline ceramidase family.</text>
</comment>
<evidence type="ECO:0000256" key="2">
    <source>
        <dbReference type="ARBA" id="ARBA00009780"/>
    </source>
</evidence>
<feature type="transmembrane region" description="Helical" evidence="10">
    <location>
        <begin position="96"/>
        <end position="122"/>
    </location>
</feature>
<evidence type="ECO:0000256" key="7">
    <source>
        <dbReference type="PIRSR" id="PIRSR608901-1"/>
    </source>
</evidence>
<dbReference type="GO" id="GO:0046514">
    <property type="term" value="P:ceramide catabolic process"/>
    <property type="evidence" value="ECO:0007669"/>
    <property type="project" value="TreeGrafter"/>
</dbReference>
<feature type="binding site" evidence="7">
    <location>
        <position position="54"/>
    </location>
    <ligand>
        <name>Ca(2+)</name>
        <dbReference type="ChEBI" id="CHEBI:29108"/>
    </ligand>
</feature>
<feature type="binding site" evidence="8">
    <location>
        <position position="115"/>
    </location>
    <ligand>
        <name>Zn(2+)</name>
        <dbReference type="ChEBI" id="CHEBI:29105"/>
        <note>catalytic</note>
    </ligand>
</feature>
<dbReference type="InterPro" id="IPR008901">
    <property type="entry name" value="ACER"/>
</dbReference>
<reference evidence="11" key="1">
    <citation type="submission" date="2015-10" db="EMBL/GenBank/DDBJ databases">
        <authorList>
            <person name="Regsiter A."/>
            <person name="william w."/>
        </authorList>
    </citation>
    <scope>NUCLEOTIDE SEQUENCE</scope>
    <source>
        <strain evidence="11">Montdore</strain>
    </source>
</reference>
<keyword evidence="6 10" id="KW-0472">Membrane</keyword>
<keyword evidence="12" id="KW-1185">Reference proteome</keyword>
<evidence type="ECO:0000256" key="5">
    <source>
        <dbReference type="ARBA" id="ARBA00022989"/>
    </source>
</evidence>
<evidence type="ECO:0000256" key="8">
    <source>
        <dbReference type="PIRSR" id="PIRSR608901-2"/>
    </source>
</evidence>
<feature type="binding site" evidence="8">
    <location>
        <position position="262"/>
    </location>
    <ligand>
        <name>Zn(2+)</name>
        <dbReference type="ChEBI" id="CHEBI:29105"/>
        <note>catalytic</note>
    </ligand>
</feature>
<feature type="transmembrane region" description="Helical" evidence="10">
    <location>
        <begin position="152"/>
        <end position="170"/>
    </location>
</feature>
<protein>
    <recommendedName>
        <fullName evidence="13">Alkaline ceramidase 3</fullName>
    </recommendedName>
</protein>